<protein>
    <submittedName>
        <fullName evidence="5">Polyketide synthase</fullName>
    </submittedName>
</protein>
<dbReference type="SUPFAM" id="SSF47336">
    <property type="entry name" value="ACP-like"/>
    <property type="match status" value="1"/>
</dbReference>
<dbReference type="NCBIfam" id="TIGR01746">
    <property type="entry name" value="Thioester-redct"/>
    <property type="match status" value="1"/>
</dbReference>
<evidence type="ECO:0000256" key="3">
    <source>
        <dbReference type="SAM" id="MobiDB-lite"/>
    </source>
</evidence>
<dbReference type="SUPFAM" id="SSF51735">
    <property type="entry name" value="NAD(P)-binding Rossmann-fold domains"/>
    <property type="match status" value="1"/>
</dbReference>
<dbReference type="RefSeq" id="WP_087930148.1">
    <property type="nucleotide sequence ID" value="NZ_CP021744.1"/>
</dbReference>
<evidence type="ECO:0000313" key="5">
    <source>
        <dbReference type="EMBL" id="ARZ72571.1"/>
    </source>
</evidence>
<dbReference type="KEGG" id="salj:SMD11_6995"/>
<dbReference type="AlphaFoldDB" id="A0A1Z2LEB7"/>
<dbReference type="EMBL" id="CP021744">
    <property type="protein sequence ID" value="ARZ72571.1"/>
    <property type="molecule type" value="Genomic_DNA"/>
</dbReference>
<dbReference type="Gene3D" id="1.10.1200.10">
    <property type="entry name" value="ACP-like"/>
    <property type="match status" value="1"/>
</dbReference>
<dbReference type="SMART" id="SM00823">
    <property type="entry name" value="PKS_PP"/>
    <property type="match status" value="1"/>
</dbReference>
<dbReference type="GO" id="GO:0031177">
    <property type="term" value="F:phosphopantetheine binding"/>
    <property type="evidence" value="ECO:0007669"/>
    <property type="project" value="InterPro"/>
</dbReference>
<evidence type="ECO:0000256" key="1">
    <source>
        <dbReference type="ARBA" id="ARBA00022450"/>
    </source>
</evidence>
<dbReference type="PANTHER" id="PTHR44845">
    <property type="entry name" value="CARRIER DOMAIN-CONTAINING PROTEIN"/>
    <property type="match status" value="1"/>
</dbReference>
<dbReference type="InterPro" id="IPR009081">
    <property type="entry name" value="PP-bd_ACP"/>
</dbReference>
<feature type="region of interest" description="Disordered" evidence="3">
    <location>
        <begin position="1"/>
        <end position="23"/>
    </location>
</feature>
<dbReference type="InterPro" id="IPR036291">
    <property type="entry name" value="NAD(P)-bd_dom_sf"/>
</dbReference>
<dbReference type="Pfam" id="PF07993">
    <property type="entry name" value="NAD_binding_4"/>
    <property type="match status" value="1"/>
</dbReference>
<dbReference type="InterPro" id="IPR036736">
    <property type="entry name" value="ACP-like_sf"/>
</dbReference>
<dbReference type="PANTHER" id="PTHR44845:SF6">
    <property type="entry name" value="BETA-ALANINE-ACTIVATING ENZYME"/>
    <property type="match status" value="1"/>
</dbReference>
<dbReference type="PROSITE" id="PS50075">
    <property type="entry name" value="CARRIER"/>
    <property type="match status" value="1"/>
</dbReference>
<feature type="compositionally biased region" description="Low complexity" evidence="3">
    <location>
        <begin position="147"/>
        <end position="157"/>
    </location>
</feature>
<evidence type="ECO:0000259" key="4">
    <source>
        <dbReference type="PROSITE" id="PS50075"/>
    </source>
</evidence>
<feature type="region of interest" description="Disordered" evidence="3">
    <location>
        <begin position="38"/>
        <end position="59"/>
    </location>
</feature>
<gene>
    <name evidence="5" type="ORF">SMD11_6995</name>
</gene>
<proteinExistence type="predicted"/>
<dbReference type="InterPro" id="IPR010080">
    <property type="entry name" value="Thioester_reductase-like_dom"/>
</dbReference>
<dbReference type="OrthoDB" id="2472181at2"/>
<feature type="compositionally biased region" description="Gly residues" evidence="3">
    <location>
        <begin position="49"/>
        <end position="59"/>
    </location>
</feature>
<sequence length="790" mass="85998">MKGLDGPGSSGRRHEEELVESGGRGAAAVAALLARFDKPGPATPPAATGGAGGATGGAGGATGGAGGVWSLDGLASAIASKAARFLHGAPVDAETDLFEAGATSVDAVELVAALDRELDVRLSLDDVFADARPRRLAQRWLRTTGQPALATAPTAAPVDEEPPQGDDNDDLALITADLARADRLPWCGDPDPAPPRRILLTGATGFLGSHMLFDLLRHSRAHLVCLVRADSAQAAEQRLAEALTSFALPWSAEVKRRITVLVGDVRQPRLGLSDDRWAALAQELDSIVNVAAAVDFLRGYHSLRRTNVLGALTLAELAMTGPAKPLHHISSVAVFNELGVTSMGEDDPVAHVDRLAAGYDKAKWAAEAALRRARERGLTVTFLRPGGIVGHTRTGAYNGHDISSGYMSVISRYRTAPAMRYLNVAPVDWVSRIATAVVCEPSAWGQNYHLTGRANTLPELVRDMALGGMNVQVLGWDDWLADFLSRMDRDPVPELEFLARVLRNPAAQKLCEATLLGPAATSERTDAFIARHKLPPATRYDAKAQLKNYERMARDGLVVLPRREDPPHLWFPETMRGKLGPVDGSPDTRCAFALTLSIASMYQLTEHRTIHVSGTVTCPRLHKDPLTVEDGEIWVRPDEGIPLRHGTDHPLLRYRLALRDSDGQAWWLEGWKTARARTDYWKQARTLTVEAGREGEPASLSGVMKVPGKSYRREQIDGIRVNPALSLQEQRTAKLTWLLWFTQQMVQGLAEPTLRAGADLLDLRRDAIDRDKDRFQAKLKKLDKDRERLT</sequence>
<dbReference type="InterPro" id="IPR020806">
    <property type="entry name" value="PKS_PP-bd"/>
</dbReference>
<dbReference type="Pfam" id="PF00550">
    <property type="entry name" value="PP-binding"/>
    <property type="match status" value="1"/>
</dbReference>
<feature type="domain" description="Carrier" evidence="4">
    <location>
        <begin position="69"/>
        <end position="144"/>
    </location>
</feature>
<evidence type="ECO:0000313" key="6">
    <source>
        <dbReference type="Proteomes" id="UP000195755"/>
    </source>
</evidence>
<organism evidence="5 6">
    <name type="scientific">Streptomyces albireticuli</name>
    <dbReference type="NCBI Taxonomy" id="1940"/>
    <lineage>
        <taxon>Bacteria</taxon>
        <taxon>Bacillati</taxon>
        <taxon>Actinomycetota</taxon>
        <taxon>Actinomycetes</taxon>
        <taxon>Kitasatosporales</taxon>
        <taxon>Streptomycetaceae</taxon>
        <taxon>Streptomyces</taxon>
    </lineage>
</organism>
<name>A0A1Z2LEB7_9ACTN</name>
<keyword evidence="2" id="KW-0597">Phosphoprotein</keyword>
<evidence type="ECO:0000256" key="2">
    <source>
        <dbReference type="ARBA" id="ARBA00022553"/>
    </source>
</evidence>
<feature type="compositionally biased region" description="Acidic residues" evidence="3">
    <location>
        <begin position="158"/>
        <end position="167"/>
    </location>
</feature>
<feature type="region of interest" description="Disordered" evidence="3">
    <location>
        <begin position="147"/>
        <end position="167"/>
    </location>
</feature>
<dbReference type="Gene3D" id="3.40.50.720">
    <property type="entry name" value="NAD(P)-binding Rossmann-like Domain"/>
    <property type="match status" value="1"/>
</dbReference>
<dbReference type="GO" id="GO:0017000">
    <property type="term" value="P:antibiotic biosynthetic process"/>
    <property type="evidence" value="ECO:0007669"/>
    <property type="project" value="UniProtKB-ARBA"/>
</dbReference>
<dbReference type="InterPro" id="IPR013120">
    <property type="entry name" value="FAR_NAD-bd"/>
</dbReference>
<keyword evidence="1" id="KW-0596">Phosphopantetheine</keyword>
<dbReference type="Proteomes" id="UP000195755">
    <property type="component" value="Chromosome"/>
</dbReference>
<reference evidence="5 6" key="1">
    <citation type="submission" date="2017-06" db="EMBL/GenBank/DDBJ databases">
        <title>Streptomyces albireticuli Genome sequencing and assembly.</title>
        <authorList>
            <person name="Wang Y."/>
            <person name="Du B."/>
            <person name="Ding Y."/>
            <person name="Liu H."/>
            <person name="Hou Q."/>
            <person name="Liu K."/>
            <person name="Yao L."/>
            <person name="Wang C."/>
        </authorList>
    </citation>
    <scope>NUCLEOTIDE SEQUENCE [LARGE SCALE GENOMIC DNA]</scope>
    <source>
        <strain evidence="5 6">MDJK11</strain>
    </source>
</reference>
<accession>A0A1Z2LEB7</accession>